<evidence type="ECO:0000259" key="4">
    <source>
        <dbReference type="Pfam" id="PF20262"/>
    </source>
</evidence>
<proteinExistence type="predicted"/>
<dbReference type="InterPro" id="IPR046460">
    <property type="entry name" value="UNC80_C"/>
</dbReference>
<feature type="region of interest" description="Disordered" evidence="1">
    <location>
        <begin position="1033"/>
        <end position="1053"/>
    </location>
</feature>
<feature type="compositionally biased region" description="Low complexity" evidence="1">
    <location>
        <begin position="591"/>
        <end position="606"/>
    </location>
</feature>
<reference evidence="5 6" key="1">
    <citation type="submission" date="2022-05" db="EMBL/GenBank/DDBJ databases">
        <authorList>
            <consortium name="Genoscope - CEA"/>
            <person name="William W."/>
        </authorList>
    </citation>
    <scope>NUCLEOTIDE SEQUENCE [LARGE SCALE GENOMIC DNA]</scope>
</reference>
<evidence type="ECO:0000259" key="2">
    <source>
        <dbReference type="Pfam" id="PF15778"/>
    </source>
</evidence>
<sequence length="3214" mass="357695">MMTDKVFTTRNFEGERRSIPLPIQTYFWRQTSQLLKPKLVRRNYESACVSFERIICENRIQDLQPSLASAVKSINRWHLIQSSVPYILQCCSKLLSNRCRMGNVERLGNAERELLYTLHWILLEGPRVCCVVDSESLLYPQTIIEQFVHVLIPHVYSMRENDLTFRLENGMAIWGPLWKHETPLLVPFTSKVLKKDTGNQAGSLVGQSQSGAESDPDFTSSTFFDVAVLKCLSSSGWAEDGVVWALRYLALYLKREFDLPDDIVSRESSVSNIPVYVSPGQSICTDGTPLDVVVKKSSSHKEPTDNGLLRNTDEALNNDKAESLNEGGEQSVSVCQTTDKNSESTAKQGLGISKGVEKVDAAASFGVTDAGNESFRVTSNGISGSYKRTSEDRDTMETDRSSDERTGKSGLERSGSIKLRIRLQSSPLLSQGGRVITAVACPSTSPVQYDSGDMKGGDSLQNTSNVGTFQNTKVYIQPSSTLQSPPAEKSSLTTQGRDGLSLDVKPDEGKPDTGLKSEPKLNLLGGVPDGQAMTVLEGDGDAQESTRNSDTSSSAFESAGGEESTHAEASVNEGNAGSVLNAMAYKHLSERPSSSQASSSSGESESQPLLNSSKTATSAPVSVLEPFDTPRSSIGNQQDSVMKVERYFVFPGTADYITTDGRLSILMILKALNSLLRDNPTSRICQASLTILRYLLTIHEGNKSQQSGSSEGYDDRTVAETQAVGFRSPHSENVLGRLRASFYGRPPSFLSLAMGCLVSLVKSLGCPLGCGEGCRGITGDRLRNLSNDLLSQLFRTDQREFKSWLQQFARLEPHEDLVDFLHALVGFCEDDQEQSDDEMTLEPKHKKQKNLFNVPEGVNSVIIGGVFKTLLTRVAEMNFRDLKNLTFYGELRQLLRFVKENYGGVFWKVALSGLLDSAFKEPKDQTDANKVPEQDTLTRGAVGKVQRKETKIAKVERTITYRTKRKFLQKFSRVTTESSDSGSTSSSKLSSVVDSPSVEMALSPRSKRKIFTLGTWRKQKTVGTPFGSVEDLLDSESTTEQTSTAKRKHLKTKSASRKKLEDIFPISRKIPDGTPSEQSLPIDIVVQEFETKPVDIEALRAGMVRFRFLLHGCQPGSVPDPKIVASMLDLEAPAIARASLLLECCLLVNMCNQGEWPQWLRASLPSLAHRRGGHSPSGASPFMFAQRRNLVAMHEAGVLFRAWGVALGKKLEQVLAKHRRNILPSIEEEGGKPVVGDEEDIEEDFLDEATLSESVKVCPYPLLMIACQLLLEITSFLRESHGLYSVTKPTYRPLHRYIVPRRRQSVTSHRRSIVLSPETQQRRLSSLFGGGGERIRRASVLSQASVQTEFNSSPSRTLQEPPMITVSETDPGSTKLEAPDQEGKRERRDSTGQAGNRSSLYFPRQSAQHSPKTAKRIARRSAVGGEGESVRFRSKSTKCDSKHLSVDANVVDDDDESDDEDPTANLPWLSAVIQLNSLTAFLCDHQGVCHLNCHQRQSRSCTRMVQALKTVYRSPNKVDKIPERGLTKVVSSALISAPQMGSAEQVSMKQKDDEEMTTYISSNISSLTHCPFSVIAKAGTVIETEHLLETLPVAWELLLDEDQQLVSSAASVFLLTAVRLRDTVEQMLHKELVCADANDRVKSLQRFEVLWQSRYHAWPRLQEGARLILKVPPPKIDFTLPSPAVGMASTHPPDCPWDARLLLEEQQEQKKNDTKKVRDSGNELKRKQERVEYLMRAVPVSMEATVGVNVAEDEKGESQQVDAELWPQAVSSSIPDIIKMMDDIMVDSEKVAVMEVARRLVWRCLVDDPVLFFRTILEQFTKKDKQEEHVSLIRKLLLYITELPPTSSRFLINNLIGVAMYYARTNKPGTQDSLALVLSLLWQAVPSVRGFLFKDLKQCLRKEHCDNALRVSSNVPGAKKLSVILPDQDNNDENEEDQEKTKETVPVHDEMTFGKVLESFKSRLQSAKEDQELYLIDKKSDQILEERYHVRDVYTQRKGFPSPLLLLEFQDPEVAFNKRQAQAFTAKIAEIGRVLLTSSMLNALPNQKHISFLHGEFSRQISFPRKALDCDFSLYAGGSKGRELAALDVIHKSVWVKLITSLFQCMSTDFPWGSADLNLFLNVINGAILLHCEDAAVLRLCLAAFVNIAVHFSNIFASNGYQYIFPSLLQVYSHHETNEMVTTAIEFAMKQFYILHQKPCLLQLFASVAPILLVETRADGDEEEAELEDLSGKIPSKCLFSLLASLDRPSPDSLEVLDLVRAEKPLKPMDSCYESSTDPPGVSQVDTAVRLCVTVVNFAPESKRAVQMVIVLSAILPHYLAYLKTENSFGDNDEKLKTELAALTSLITSINVLVKSSEVLTRSFIHFQSYKSISDKSGIFPDLASTTSLMFGRGSFSSVDAPSNADEVELGRGRPFLERLRAQEEKDEVMQALDEYRKPRDALLILVSDYIRICAPRLEELEEALPPRHTIPELLDSISVNTLSEIVYSLLKLAVYDPVTLSCLGLKRYMTEALPLLKGSPEALETAMLLILKRVNKMFEKLVNKPDLMRCIDWKALEFYLKGLYSTLCKRAYVAHSPYMKTLVTICISLVLQERASAAVSVAANLPFAPILSPPQFFADTVIKLASRLMHVMKEQCSLKELCGNSINFGSPSRTEKIFVRLILPTCIRLGSGRTDAPKASLDDVIYALNCFLTTVTTKKPETPSSSPMRLSFADDFLDLPRSLTFAVPHEGKTAYEEIPQSLYCAAYLGLKVLIVCFEDRLATEWYRIYQALETVVDSRIGNVGFWDFMNFCVSYRTPLYLLTIPLIRTKVVQLRHTSAVERALKQRVLDKISQPPLMVNCRNTLIAHFVNELSAIKQKRPAVGLQDVDEEGKLEEEEEQKEEKTLTLQPPPSGRERSCSAPEEPATKGQTEEGKPSPIIVRSASMKAKKSVSFSPAPSFDEDQGSMTSSLTDVGKEKRKKRLLRKQDTVEEQETQTGNSLLEVDSSGGGGPFGHQRGATLRPGRKLSKRLEKFRAAAATVIAERKLSAGLSRSSSVDTSKPVENKSKGIVEVCERERFEMEAFVADDYKPAAVFEQKQSQESLKPPIAKPESVKISLSPYGSPLRRSPVEEDGMYPDVLEAITPLPPVPPVKFSSHVDEKHESNSINARNGSVAPETNLTAEYDVERAQRLSRTRWWQKVYASVDISTTEEDTQRQHIATSDELEIQRETNV</sequence>
<dbReference type="Pfam" id="PF15778">
    <property type="entry name" value="UNC80_N"/>
    <property type="match status" value="1"/>
</dbReference>
<feature type="compositionally biased region" description="Polar residues" evidence="1">
    <location>
        <begin position="1035"/>
        <end position="1044"/>
    </location>
</feature>
<feature type="compositionally biased region" description="Acidic residues" evidence="1">
    <location>
        <begin position="2868"/>
        <end position="2881"/>
    </location>
</feature>
<evidence type="ECO:0000313" key="6">
    <source>
        <dbReference type="Proteomes" id="UP001159405"/>
    </source>
</evidence>
<name>A0ABN8NF66_9CNID</name>
<dbReference type="SUPFAM" id="SSF48371">
    <property type="entry name" value="ARM repeat"/>
    <property type="match status" value="1"/>
</dbReference>
<feature type="region of interest" description="Disordered" evidence="1">
    <location>
        <begin position="3190"/>
        <end position="3214"/>
    </location>
</feature>
<feature type="region of interest" description="Disordered" evidence="1">
    <location>
        <begin position="588"/>
        <end position="636"/>
    </location>
</feature>
<dbReference type="PANTHER" id="PTHR31781">
    <property type="entry name" value="UNC80"/>
    <property type="match status" value="1"/>
</dbReference>
<feature type="domain" description="Protein UNC80 C-terminal" evidence="4">
    <location>
        <begin position="1758"/>
        <end position="2859"/>
    </location>
</feature>
<dbReference type="InterPro" id="IPR031542">
    <property type="entry name" value="UNC80_N"/>
</dbReference>
<feature type="compositionally biased region" description="Basic and acidic residues" evidence="1">
    <location>
        <begin position="1377"/>
        <end position="1390"/>
    </location>
</feature>
<feature type="region of interest" description="Disordered" evidence="1">
    <location>
        <begin position="1924"/>
        <end position="1944"/>
    </location>
</feature>
<feature type="compositionally biased region" description="Polar residues" evidence="1">
    <location>
        <begin position="607"/>
        <end position="620"/>
    </location>
</feature>
<feature type="domain" description="Cation channel complex component UNC80 N-terminal" evidence="2">
    <location>
        <begin position="18"/>
        <end position="193"/>
    </location>
</feature>
<feature type="domain" description="Protein UNC80 central region" evidence="3">
    <location>
        <begin position="1092"/>
        <end position="1737"/>
    </location>
</feature>
<dbReference type="InterPro" id="IPR016024">
    <property type="entry name" value="ARM-type_fold"/>
</dbReference>
<dbReference type="EMBL" id="CALNXK010000019">
    <property type="protein sequence ID" value="CAH3107153.1"/>
    <property type="molecule type" value="Genomic_DNA"/>
</dbReference>
<feature type="compositionally biased region" description="Polar residues" evidence="1">
    <location>
        <begin position="1343"/>
        <end position="1358"/>
    </location>
</feature>
<feature type="region of interest" description="Disordered" evidence="1">
    <location>
        <begin position="1343"/>
        <end position="1438"/>
    </location>
</feature>
<dbReference type="InterPro" id="IPR045852">
    <property type="entry name" value="UNC80_central"/>
</dbReference>
<keyword evidence="6" id="KW-1185">Reference proteome</keyword>
<feature type="compositionally biased region" description="Basic and acidic residues" evidence="1">
    <location>
        <begin position="388"/>
        <end position="411"/>
    </location>
</feature>
<feature type="compositionally biased region" description="Low complexity" evidence="1">
    <location>
        <begin position="552"/>
        <end position="562"/>
    </location>
</feature>
<feature type="compositionally biased region" description="Polar residues" evidence="1">
    <location>
        <begin position="328"/>
        <end position="347"/>
    </location>
</feature>
<evidence type="ECO:0000313" key="5">
    <source>
        <dbReference type="EMBL" id="CAH3107153.1"/>
    </source>
</evidence>
<dbReference type="PANTHER" id="PTHR31781:SF1">
    <property type="entry name" value="PROTEIN UNC-80 HOMOLOG"/>
    <property type="match status" value="1"/>
</dbReference>
<feature type="region of interest" description="Disordered" evidence="1">
    <location>
        <begin position="2868"/>
        <end position="2920"/>
    </location>
</feature>
<evidence type="ECO:0000259" key="3">
    <source>
        <dbReference type="Pfam" id="PF19424"/>
    </source>
</evidence>
<gene>
    <name evidence="5" type="ORF">PLOB_00014801</name>
</gene>
<protein>
    <recommendedName>
        <fullName evidence="7">Protein unc-80 homolog</fullName>
    </recommendedName>
</protein>
<accession>A0ABN8NF66</accession>
<feature type="region of interest" description="Disordered" evidence="1">
    <location>
        <begin position="976"/>
        <end position="997"/>
    </location>
</feature>
<evidence type="ECO:0008006" key="7">
    <source>
        <dbReference type="Google" id="ProtNLM"/>
    </source>
</evidence>
<feature type="region of interest" description="Disordered" evidence="1">
    <location>
        <begin position="477"/>
        <end position="573"/>
    </location>
</feature>
<feature type="compositionally biased region" description="Acidic residues" evidence="1">
    <location>
        <begin position="1929"/>
        <end position="1938"/>
    </location>
</feature>
<feature type="compositionally biased region" description="Basic and acidic residues" evidence="1">
    <location>
        <begin position="504"/>
        <end position="519"/>
    </location>
</feature>
<feature type="compositionally biased region" description="Polar residues" evidence="1">
    <location>
        <begin position="477"/>
        <end position="496"/>
    </location>
</feature>
<feature type="region of interest" description="Disordered" evidence="1">
    <location>
        <begin position="2934"/>
        <end position="3008"/>
    </location>
</feature>
<feature type="compositionally biased region" description="Polar residues" evidence="1">
    <location>
        <begin position="375"/>
        <end position="387"/>
    </location>
</feature>
<evidence type="ECO:0000256" key="1">
    <source>
        <dbReference type="SAM" id="MobiDB-lite"/>
    </source>
</evidence>
<dbReference type="Proteomes" id="UP001159405">
    <property type="component" value="Unassembled WGS sequence"/>
</dbReference>
<feature type="compositionally biased region" description="Polar residues" evidence="1">
    <location>
        <begin position="1391"/>
        <end position="1411"/>
    </location>
</feature>
<organism evidence="5 6">
    <name type="scientific">Porites lobata</name>
    <dbReference type="NCBI Taxonomy" id="104759"/>
    <lineage>
        <taxon>Eukaryota</taxon>
        <taxon>Metazoa</taxon>
        <taxon>Cnidaria</taxon>
        <taxon>Anthozoa</taxon>
        <taxon>Hexacorallia</taxon>
        <taxon>Scleractinia</taxon>
        <taxon>Fungiina</taxon>
        <taxon>Poritidae</taxon>
        <taxon>Porites</taxon>
    </lineage>
</organism>
<feature type="region of interest" description="Disordered" evidence="1">
    <location>
        <begin position="322"/>
        <end position="349"/>
    </location>
</feature>
<feature type="region of interest" description="Disordered" evidence="1">
    <location>
        <begin position="372"/>
        <end position="418"/>
    </location>
</feature>
<feature type="region of interest" description="Disordered" evidence="1">
    <location>
        <begin position="296"/>
        <end position="315"/>
    </location>
</feature>
<dbReference type="Pfam" id="PF19424">
    <property type="entry name" value="UNC80"/>
    <property type="match status" value="1"/>
</dbReference>
<dbReference type="Pfam" id="PF20262">
    <property type="entry name" value="UNC80_C"/>
    <property type="match status" value="1"/>
</dbReference>
<comment type="caution">
    <text evidence="5">The sequence shown here is derived from an EMBL/GenBank/DDBJ whole genome shotgun (WGS) entry which is preliminary data.</text>
</comment>